<dbReference type="PANTHER" id="PTHR34857:SF2">
    <property type="entry name" value="SLL0384 PROTEIN"/>
    <property type="match status" value="1"/>
</dbReference>
<protein>
    <submittedName>
        <fullName evidence="7">Putative HMP/thiamine permease protein YkoC</fullName>
    </submittedName>
</protein>
<evidence type="ECO:0000313" key="7">
    <source>
        <dbReference type="EMBL" id="GHO45892.1"/>
    </source>
</evidence>
<feature type="transmembrane region" description="Helical" evidence="6">
    <location>
        <begin position="240"/>
        <end position="262"/>
    </location>
</feature>
<evidence type="ECO:0000256" key="6">
    <source>
        <dbReference type="SAM" id="Phobius"/>
    </source>
</evidence>
<evidence type="ECO:0000256" key="3">
    <source>
        <dbReference type="ARBA" id="ARBA00022692"/>
    </source>
</evidence>
<evidence type="ECO:0000256" key="1">
    <source>
        <dbReference type="ARBA" id="ARBA00004141"/>
    </source>
</evidence>
<dbReference type="PANTHER" id="PTHR34857">
    <property type="entry name" value="SLL0384 PROTEIN"/>
    <property type="match status" value="1"/>
</dbReference>
<dbReference type="InterPro" id="IPR051611">
    <property type="entry name" value="ECF_transporter_component"/>
</dbReference>
<comment type="caution">
    <text evidence="7">The sequence shown here is derived from an EMBL/GenBank/DDBJ whole genome shotgun (WGS) entry which is preliminary data.</text>
</comment>
<accession>A0A8J3I481</accession>
<evidence type="ECO:0000256" key="5">
    <source>
        <dbReference type="ARBA" id="ARBA00023136"/>
    </source>
</evidence>
<dbReference type="Proteomes" id="UP000612362">
    <property type="component" value="Unassembled WGS sequence"/>
</dbReference>
<dbReference type="Pfam" id="PF02361">
    <property type="entry name" value="CbiQ"/>
    <property type="match status" value="1"/>
</dbReference>
<feature type="transmembrane region" description="Helical" evidence="6">
    <location>
        <begin position="12"/>
        <end position="32"/>
    </location>
</feature>
<reference evidence="7" key="1">
    <citation type="submission" date="2020-10" db="EMBL/GenBank/DDBJ databases">
        <title>Taxonomic study of unclassified bacteria belonging to the class Ktedonobacteria.</title>
        <authorList>
            <person name="Yabe S."/>
            <person name="Wang C.M."/>
            <person name="Zheng Y."/>
            <person name="Sakai Y."/>
            <person name="Cavaletti L."/>
            <person name="Monciardini P."/>
            <person name="Donadio S."/>
        </authorList>
    </citation>
    <scope>NUCLEOTIDE SEQUENCE</scope>
    <source>
        <strain evidence="7">SOSP1-1</strain>
    </source>
</reference>
<dbReference type="AlphaFoldDB" id="A0A8J3I481"/>
<gene>
    <name evidence="7" type="primary">ykoC_1</name>
    <name evidence="7" type="ORF">KSX_40550</name>
</gene>
<evidence type="ECO:0000256" key="2">
    <source>
        <dbReference type="ARBA" id="ARBA00022475"/>
    </source>
</evidence>
<dbReference type="CDD" id="cd16914">
    <property type="entry name" value="EcfT"/>
    <property type="match status" value="1"/>
</dbReference>
<sequence>MQTFYHQTSSLLHRLNPLSKILATVPALLFVALTTDPWVPLAFLGLTTITILIAGQIPLTRFIRIVGPLLLLTLSFLLLSPLMVREELMSHSPVFFQLGPLTVYQAGVLYGLSLALRIAAILLLSVLFTFTTDPADFIRALVQQWKVPYKIGYSALAAFRFVPMLQNNLRIIQAAHKIRGISHKRGPRAWYDQVRRYLIPLLSIAIRQAERTALAMDGRAFGSMSTRTYYKQYCFASRDYLFIASYWLICLLLVLIIWRVGLLGQLVFLQTM</sequence>
<organism evidence="7 8">
    <name type="scientific">Ktedonospora formicarum</name>
    <dbReference type="NCBI Taxonomy" id="2778364"/>
    <lineage>
        <taxon>Bacteria</taxon>
        <taxon>Bacillati</taxon>
        <taxon>Chloroflexota</taxon>
        <taxon>Ktedonobacteria</taxon>
        <taxon>Ktedonobacterales</taxon>
        <taxon>Ktedonobacteraceae</taxon>
        <taxon>Ktedonospora</taxon>
    </lineage>
</organism>
<keyword evidence="4 6" id="KW-1133">Transmembrane helix</keyword>
<feature type="transmembrane region" description="Helical" evidence="6">
    <location>
        <begin position="104"/>
        <end position="130"/>
    </location>
</feature>
<evidence type="ECO:0000256" key="4">
    <source>
        <dbReference type="ARBA" id="ARBA00022989"/>
    </source>
</evidence>
<keyword evidence="8" id="KW-1185">Reference proteome</keyword>
<feature type="transmembrane region" description="Helical" evidence="6">
    <location>
        <begin position="38"/>
        <end position="55"/>
    </location>
</feature>
<dbReference type="InterPro" id="IPR003339">
    <property type="entry name" value="ABC/ECF_trnsptr_transmembrane"/>
</dbReference>
<name>A0A8J3I481_9CHLR</name>
<keyword evidence="2" id="KW-1003">Cell membrane</keyword>
<keyword evidence="5 6" id="KW-0472">Membrane</keyword>
<evidence type="ECO:0000313" key="8">
    <source>
        <dbReference type="Proteomes" id="UP000612362"/>
    </source>
</evidence>
<dbReference type="EMBL" id="BNJF01000002">
    <property type="protein sequence ID" value="GHO45892.1"/>
    <property type="molecule type" value="Genomic_DNA"/>
</dbReference>
<keyword evidence="3 6" id="KW-0812">Transmembrane</keyword>
<dbReference type="GO" id="GO:0005886">
    <property type="term" value="C:plasma membrane"/>
    <property type="evidence" value="ECO:0007669"/>
    <property type="project" value="UniProtKB-ARBA"/>
</dbReference>
<proteinExistence type="predicted"/>
<comment type="subcellular location">
    <subcellularLocation>
        <location evidence="1">Membrane</location>
        <topology evidence="1">Multi-pass membrane protein</topology>
    </subcellularLocation>
</comment>
<dbReference type="RefSeq" id="WP_220195313.1">
    <property type="nucleotide sequence ID" value="NZ_BNJF01000002.1"/>
</dbReference>
<feature type="transmembrane region" description="Helical" evidence="6">
    <location>
        <begin position="62"/>
        <end position="84"/>
    </location>
</feature>